<evidence type="ECO:0000313" key="3">
    <source>
        <dbReference type="EMBL" id="GAA5140605.1"/>
    </source>
</evidence>
<dbReference type="PANTHER" id="PTHR43353:SF5">
    <property type="entry name" value="SUCCINATE-SEMIALDEHYDE DEHYDROGENASE, MITOCHONDRIAL"/>
    <property type="match status" value="1"/>
</dbReference>
<feature type="domain" description="Aldehyde dehydrogenase" evidence="2">
    <location>
        <begin position="37"/>
        <end position="488"/>
    </location>
</feature>
<evidence type="ECO:0000259" key="2">
    <source>
        <dbReference type="Pfam" id="PF00171"/>
    </source>
</evidence>
<name>A0ABP9P683_9PSEU</name>
<sequence length="498" mass="50915">MSTVVSSAVVSDTDAIVGEVLTDPAAVVVDGHRRATSSRRPIVGPVDGLPWTEVSVGGRRDADDAAAAAARALPAWSATPAPDRAAVLRSVAAELEAAAASDAWPALVTRETGKRLAESRGELGLSAVYFRVMADLVEEGRERALDAVAGTTHHVEPQPLGVAAVLTPWNFPVSIPARKIAPALAAGCTVLFKPSEVAPLSSMVLTAVLDRHLPAGTVNTVLGEPADVVDPWLAHPDVQAVSFTGSTRVGRLVAAAAAPRFLRTVLELGGCAPFVVLPDADIEDAVRTLLVAKYRNNGQSCIAANQIFVAREVADAFVDAFVAATERLVVGDPLDDGTDVGPLAPAGDPARLAALVDDAVTAGARVAGTRASVPGQGHWFAPAVLVDVPASAAVFRDEVFGPVAAIRAYDDLGEAVAQHRATGYGLAAYVCGTDVAAAREVAGRLRAGIVGINTGTPNYPGAPFGGLGRSGTGYEGGPHGLDAFRAWRTTAVAGGSTS</sequence>
<proteinExistence type="predicted"/>
<dbReference type="InterPro" id="IPR016160">
    <property type="entry name" value="Ald_DH_CS_CYS"/>
</dbReference>
<dbReference type="InterPro" id="IPR016162">
    <property type="entry name" value="Ald_DH_N"/>
</dbReference>
<comment type="caution">
    <text evidence="3">The sequence shown here is derived from an EMBL/GenBank/DDBJ whole genome shotgun (WGS) entry which is preliminary data.</text>
</comment>
<dbReference type="PANTHER" id="PTHR43353">
    <property type="entry name" value="SUCCINATE-SEMIALDEHYDE DEHYDROGENASE, MITOCHONDRIAL"/>
    <property type="match status" value="1"/>
</dbReference>
<reference evidence="4" key="1">
    <citation type="journal article" date="2019" name="Int. J. Syst. Evol. Microbiol.">
        <title>The Global Catalogue of Microorganisms (GCM) 10K type strain sequencing project: providing services to taxonomists for standard genome sequencing and annotation.</title>
        <authorList>
            <consortium name="The Broad Institute Genomics Platform"/>
            <consortium name="The Broad Institute Genome Sequencing Center for Infectious Disease"/>
            <person name="Wu L."/>
            <person name="Ma J."/>
        </authorList>
    </citation>
    <scope>NUCLEOTIDE SEQUENCE [LARGE SCALE GENOMIC DNA]</scope>
    <source>
        <strain evidence="4">JCM 18302</strain>
    </source>
</reference>
<dbReference type="Gene3D" id="3.40.309.10">
    <property type="entry name" value="Aldehyde Dehydrogenase, Chain A, domain 2"/>
    <property type="match status" value="1"/>
</dbReference>
<evidence type="ECO:0000313" key="4">
    <source>
        <dbReference type="Proteomes" id="UP001500804"/>
    </source>
</evidence>
<dbReference type="InterPro" id="IPR015590">
    <property type="entry name" value="Aldehyde_DH_dom"/>
</dbReference>
<evidence type="ECO:0000256" key="1">
    <source>
        <dbReference type="ARBA" id="ARBA00023002"/>
    </source>
</evidence>
<gene>
    <name evidence="3" type="ORF">GCM10023320_78480</name>
</gene>
<dbReference type="Proteomes" id="UP001500804">
    <property type="component" value="Unassembled WGS sequence"/>
</dbReference>
<dbReference type="RefSeq" id="WP_345612639.1">
    <property type="nucleotide sequence ID" value="NZ_BAABJO010000048.1"/>
</dbReference>
<dbReference type="InterPro" id="IPR016161">
    <property type="entry name" value="Ald_DH/histidinol_DH"/>
</dbReference>
<accession>A0ABP9P683</accession>
<dbReference type="InterPro" id="IPR016163">
    <property type="entry name" value="Ald_DH_C"/>
</dbReference>
<dbReference type="PROSITE" id="PS00070">
    <property type="entry name" value="ALDEHYDE_DEHYDR_CYS"/>
    <property type="match status" value="1"/>
</dbReference>
<dbReference type="Gene3D" id="3.40.605.10">
    <property type="entry name" value="Aldehyde Dehydrogenase, Chain A, domain 1"/>
    <property type="match status" value="1"/>
</dbReference>
<protein>
    <submittedName>
        <fullName evidence="3">NAD-dependent succinate-semialdehyde dehydrogenase</fullName>
    </submittedName>
</protein>
<keyword evidence="1" id="KW-0560">Oxidoreductase</keyword>
<dbReference type="SUPFAM" id="SSF53720">
    <property type="entry name" value="ALDH-like"/>
    <property type="match status" value="1"/>
</dbReference>
<dbReference type="EMBL" id="BAABJO010000048">
    <property type="protein sequence ID" value="GAA5140605.1"/>
    <property type="molecule type" value="Genomic_DNA"/>
</dbReference>
<organism evidence="3 4">
    <name type="scientific">Pseudonocardia adelaidensis</name>
    <dbReference type="NCBI Taxonomy" id="648754"/>
    <lineage>
        <taxon>Bacteria</taxon>
        <taxon>Bacillati</taxon>
        <taxon>Actinomycetota</taxon>
        <taxon>Actinomycetes</taxon>
        <taxon>Pseudonocardiales</taxon>
        <taxon>Pseudonocardiaceae</taxon>
        <taxon>Pseudonocardia</taxon>
    </lineage>
</organism>
<keyword evidence="4" id="KW-1185">Reference proteome</keyword>
<dbReference type="Pfam" id="PF00171">
    <property type="entry name" value="Aldedh"/>
    <property type="match status" value="1"/>
</dbReference>
<dbReference type="InterPro" id="IPR050740">
    <property type="entry name" value="Aldehyde_DH_Superfamily"/>
</dbReference>